<feature type="chain" id="PRO_5034349507" description="PPM-type phosphatase domain-containing protein" evidence="2">
    <location>
        <begin position="21"/>
        <end position="413"/>
    </location>
</feature>
<keyword evidence="5" id="KW-1185">Reference proteome</keyword>
<dbReference type="GO" id="GO:0004741">
    <property type="term" value="F:[pyruvate dehydrogenase (acetyl-transferring)]-phosphatase activity"/>
    <property type="evidence" value="ECO:0007669"/>
    <property type="project" value="TreeGrafter"/>
</dbReference>
<evidence type="ECO:0000313" key="4">
    <source>
        <dbReference type="EMBL" id="KAF5349634.1"/>
    </source>
</evidence>
<evidence type="ECO:0000313" key="5">
    <source>
        <dbReference type="Proteomes" id="UP000559027"/>
    </source>
</evidence>
<dbReference type="InterPro" id="IPR001932">
    <property type="entry name" value="PPM-type_phosphatase-like_dom"/>
</dbReference>
<feature type="compositionally biased region" description="Polar residues" evidence="1">
    <location>
        <begin position="259"/>
        <end position="269"/>
    </location>
</feature>
<evidence type="ECO:0000259" key="3">
    <source>
        <dbReference type="PROSITE" id="PS51746"/>
    </source>
</evidence>
<protein>
    <recommendedName>
        <fullName evidence="3">PPM-type phosphatase domain-containing protein</fullName>
    </recommendedName>
</protein>
<proteinExistence type="predicted"/>
<dbReference type="Pfam" id="PF00481">
    <property type="entry name" value="PP2C"/>
    <property type="match status" value="1"/>
</dbReference>
<dbReference type="AlphaFoldDB" id="A0A8H5FUN0"/>
<evidence type="ECO:0000256" key="2">
    <source>
        <dbReference type="SAM" id="SignalP"/>
    </source>
</evidence>
<dbReference type="EMBL" id="JAACJO010000016">
    <property type="protein sequence ID" value="KAF5349634.1"/>
    <property type="molecule type" value="Genomic_DNA"/>
</dbReference>
<dbReference type="InterPro" id="IPR015655">
    <property type="entry name" value="PP2C"/>
</dbReference>
<dbReference type="Proteomes" id="UP000559027">
    <property type="component" value="Unassembled WGS sequence"/>
</dbReference>
<feature type="domain" description="PPM-type phosphatase" evidence="3">
    <location>
        <begin position="25"/>
        <end position="412"/>
    </location>
</feature>
<dbReference type="PANTHER" id="PTHR13832">
    <property type="entry name" value="PROTEIN PHOSPHATASE 2C"/>
    <property type="match status" value="1"/>
</dbReference>
<dbReference type="Gene3D" id="3.60.40.10">
    <property type="entry name" value="PPM-type phosphatase domain"/>
    <property type="match status" value="1"/>
</dbReference>
<dbReference type="CDD" id="cd00143">
    <property type="entry name" value="PP2Cc"/>
    <property type="match status" value="1"/>
</dbReference>
<dbReference type="PROSITE" id="PS51746">
    <property type="entry name" value="PPM_2"/>
    <property type="match status" value="1"/>
</dbReference>
<dbReference type="PANTHER" id="PTHR13832:SF792">
    <property type="entry name" value="GM14286P"/>
    <property type="match status" value="1"/>
</dbReference>
<dbReference type="InterPro" id="IPR036457">
    <property type="entry name" value="PPM-type-like_dom_sf"/>
</dbReference>
<dbReference type="OrthoDB" id="420076at2759"/>
<dbReference type="GO" id="GO:0005739">
    <property type="term" value="C:mitochondrion"/>
    <property type="evidence" value="ECO:0007669"/>
    <property type="project" value="TreeGrafter"/>
</dbReference>
<evidence type="ECO:0000256" key="1">
    <source>
        <dbReference type="SAM" id="MobiDB-lite"/>
    </source>
</evidence>
<accession>A0A8H5FUN0</accession>
<feature type="region of interest" description="Disordered" evidence="1">
    <location>
        <begin position="249"/>
        <end position="269"/>
    </location>
</feature>
<dbReference type="SUPFAM" id="SSF81606">
    <property type="entry name" value="PP2C-like"/>
    <property type="match status" value="1"/>
</dbReference>
<name>A0A8H5FUN0_9AGAR</name>
<gene>
    <name evidence="4" type="ORF">D9756_008856</name>
</gene>
<feature type="signal peptide" evidence="2">
    <location>
        <begin position="1"/>
        <end position="20"/>
    </location>
</feature>
<keyword evidence="2" id="KW-0732">Signal</keyword>
<dbReference type="SMART" id="SM00332">
    <property type="entry name" value="PP2Cc"/>
    <property type="match status" value="1"/>
</dbReference>
<reference evidence="4 5" key="1">
    <citation type="journal article" date="2020" name="ISME J.">
        <title>Uncovering the hidden diversity of litter-decomposition mechanisms in mushroom-forming fungi.</title>
        <authorList>
            <person name="Floudas D."/>
            <person name="Bentzer J."/>
            <person name="Ahren D."/>
            <person name="Johansson T."/>
            <person name="Persson P."/>
            <person name="Tunlid A."/>
        </authorList>
    </citation>
    <scope>NUCLEOTIDE SEQUENCE [LARGE SCALE GENOMIC DNA]</scope>
    <source>
        <strain evidence="4 5">CBS 146.42</strain>
    </source>
</reference>
<comment type="caution">
    <text evidence="4">The sequence shown here is derived from an EMBL/GenBank/DDBJ whole genome shotgun (WGS) entry which is preliminary data.</text>
</comment>
<organism evidence="4 5">
    <name type="scientific">Leucocoprinus leucothites</name>
    <dbReference type="NCBI Taxonomy" id="201217"/>
    <lineage>
        <taxon>Eukaryota</taxon>
        <taxon>Fungi</taxon>
        <taxon>Dikarya</taxon>
        <taxon>Basidiomycota</taxon>
        <taxon>Agaricomycotina</taxon>
        <taxon>Agaricomycetes</taxon>
        <taxon>Agaricomycetidae</taxon>
        <taxon>Agaricales</taxon>
        <taxon>Agaricineae</taxon>
        <taxon>Agaricaceae</taxon>
        <taxon>Leucocoprinus</taxon>
    </lineage>
</organism>
<sequence length="413" mass="46032">MMVVALPLVLAAAATPSSRGDRYTSLGFHAVRMGHGCNWILSSLTEGLRGWETCIFVFKALIPAAYDLLDILIRRYTTPLNDSDSETAYPFMELKREVPSEEFDKAIRRAFNDVDHTIIDDARDLAFSSPSKALNAFPLASAMSGCTAMLAFYDDGTRILKIANIGDNRAVLGRRAVKEDGTYYLEVEVLTSEHTSTNPSERTRLDDTFSAEEASIIQNHIGRDVTRAFGLAMCKWSQEVQERIHKEYMGDPPLRGLSSAPNSDSETRSQPYIVAEPEITTVQVGPDDVLIMANKGLWNSLTSEEAVGLIGIWLIQGNYRLNTPITEPTEENFVTREMLPVDLPDGSEDTTTWYKRWNLPKKFICVDSNAGAHLVRNALGGAHREFTEGLLMVPYPFCANNRDELAVTVMFFE</sequence>